<evidence type="ECO:0000313" key="2">
    <source>
        <dbReference type="EMBL" id="KAK6504419.1"/>
    </source>
</evidence>
<dbReference type="EMBL" id="JAVHJM010000010">
    <property type="protein sequence ID" value="KAK6504419.1"/>
    <property type="molecule type" value="Genomic_DNA"/>
</dbReference>
<dbReference type="SUPFAM" id="SSF81383">
    <property type="entry name" value="F-box domain"/>
    <property type="match status" value="1"/>
</dbReference>
<evidence type="ECO:0000259" key="1">
    <source>
        <dbReference type="PROSITE" id="PS50181"/>
    </source>
</evidence>
<dbReference type="Pfam" id="PF12937">
    <property type="entry name" value="F-box-like"/>
    <property type="match status" value="1"/>
</dbReference>
<accession>A0AAN8N8K9</accession>
<dbReference type="Proteomes" id="UP001307849">
    <property type="component" value="Unassembled WGS sequence"/>
</dbReference>
<evidence type="ECO:0000313" key="3">
    <source>
        <dbReference type="Proteomes" id="UP001307849"/>
    </source>
</evidence>
<organism evidence="2 3">
    <name type="scientific">Arthrobotrys conoides</name>
    <dbReference type="NCBI Taxonomy" id="74498"/>
    <lineage>
        <taxon>Eukaryota</taxon>
        <taxon>Fungi</taxon>
        <taxon>Dikarya</taxon>
        <taxon>Ascomycota</taxon>
        <taxon>Pezizomycotina</taxon>
        <taxon>Orbiliomycetes</taxon>
        <taxon>Orbiliales</taxon>
        <taxon>Orbiliaceae</taxon>
        <taxon>Arthrobotrys</taxon>
    </lineage>
</organism>
<feature type="domain" description="F-box" evidence="1">
    <location>
        <begin position="1"/>
        <end position="42"/>
    </location>
</feature>
<gene>
    <name evidence="2" type="ORF">TWF506_002618</name>
</gene>
<dbReference type="AlphaFoldDB" id="A0AAN8N8K9"/>
<protein>
    <recommendedName>
        <fullName evidence="1">F-box domain-containing protein</fullName>
    </recommendedName>
</protein>
<dbReference type="InterPro" id="IPR001810">
    <property type="entry name" value="F-box_dom"/>
</dbReference>
<reference evidence="2 3" key="1">
    <citation type="submission" date="2019-10" db="EMBL/GenBank/DDBJ databases">
        <authorList>
            <person name="Palmer J.M."/>
        </authorList>
    </citation>
    <scope>NUCLEOTIDE SEQUENCE [LARGE SCALE GENOMIC DNA]</scope>
    <source>
        <strain evidence="2 3">TWF506</strain>
    </source>
</reference>
<dbReference type="InterPro" id="IPR036047">
    <property type="entry name" value="F-box-like_dom_sf"/>
</dbReference>
<name>A0AAN8N8K9_9PEZI</name>
<dbReference type="PROSITE" id="PS50181">
    <property type="entry name" value="FBOX"/>
    <property type="match status" value="1"/>
</dbReference>
<proteinExistence type="predicted"/>
<keyword evidence="3" id="KW-1185">Reference proteome</keyword>
<sequence>MQFPKEIFDLIFLSLSRHDLWALSLVSRRLNEITSPTLYKTIIISLWCGVTLPAKFIRSLVLDDSEHSKIHLIQNVILLAHVEPSESSTERIWEDGTRRLVNEFVFAFLLKLEDGQLRKFIWRSTLNPAGRILYHLANHHGSSLECLYFDKLADIKFYDIPEFSKFSSLRALRWGKVESLKDIPALLEMLKASEKSLRSLSVDYALETGYSDAEFKALGQYDDITLGNLVEYQTPIRGLGCQIVNPMVPVNRIQRFRLTNPEQKAYVLDLIASFDEPVELVFNYTTGSPENIEHSLSHYAGNSLKILSICTAQKYPDDSFNGYLSTERLANLGRGCPNLVELLIS</sequence>
<comment type="caution">
    <text evidence="2">The sequence shown here is derived from an EMBL/GenBank/DDBJ whole genome shotgun (WGS) entry which is preliminary data.</text>
</comment>